<evidence type="ECO:0000259" key="4">
    <source>
        <dbReference type="PROSITE" id="PS50212"/>
    </source>
</evidence>
<dbReference type="Pfam" id="PF00618">
    <property type="entry name" value="RasGEF_N"/>
    <property type="match status" value="1"/>
</dbReference>
<protein>
    <recommendedName>
        <fullName evidence="7">Ras-GEF domain-containing protein</fullName>
    </recommendedName>
</protein>
<organism evidence="5 6">
    <name type="scientific">Aspergillus wentii DTO 134E9</name>
    <dbReference type="NCBI Taxonomy" id="1073089"/>
    <lineage>
        <taxon>Eukaryota</taxon>
        <taxon>Fungi</taxon>
        <taxon>Dikarya</taxon>
        <taxon>Ascomycota</taxon>
        <taxon>Pezizomycotina</taxon>
        <taxon>Eurotiomycetes</taxon>
        <taxon>Eurotiomycetidae</taxon>
        <taxon>Eurotiales</taxon>
        <taxon>Aspergillaceae</taxon>
        <taxon>Aspergillus</taxon>
        <taxon>Aspergillus subgen. Cremei</taxon>
    </lineage>
</organism>
<dbReference type="Gene3D" id="1.20.870.10">
    <property type="entry name" value="Son of sevenless (SoS) protein Chain: S domain 1"/>
    <property type="match status" value="1"/>
</dbReference>
<dbReference type="InterPro" id="IPR023578">
    <property type="entry name" value="Ras_GEF_dom_sf"/>
</dbReference>
<dbReference type="Gene3D" id="1.10.840.10">
    <property type="entry name" value="Ras guanine-nucleotide exchange factors catalytic domain"/>
    <property type="match status" value="1"/>
</dbReference>
<dbReference type="PANTHER" id="PTHR23113">
    <property type="entry name" value="GUANINE NUCLEOTIDE EXCHANGE FACTOR"/>
    <property type="match status" value="1"/>
</dbReference>
<dbReference type="GO" id="GO:0007265">
    <property type="term" value="P:Ras protein signal transduction"/>
    <property type="evidence" value="ECO:0007669"/>
    <property type="project" value="TreeGrafter"/>
</dbReference>
<dbReference type="CDD" id="cd00155">
    <property type="entry name" value="RasGEF"/>
    <property type="match status" value="1"/>
</dbReference>
<dbReference type="Proteomes" id="UP000184383">
    <property type="component" value="Unassembled WGS sequence"/>
</dbReference>
<dbReference type="Pfam" id="PF00617">
    <property type="entry name" value="RasGEF"/>
    <property type="match status" value="1"/>
</dbReference>
<dbReference type="STRING" id="1073089.A0A1L9RMG7"/>
<reference evidence="6" key="1">
    <citation type="journal article" date="2017" name="Genome Biol.">
        <title>Comparative genomics reveals high biological diversity and specific adaptations in the industrially and medically important fungal genus Aspergillus.</title>
        <authorList>
            <person name="de Vries R.P."/>
            <person name="Riley R."/>
            <person name="Wiebenga A."/>
            <person name="Aguilar-Osorio G."/>
            <person name="Amillis S."/>
            <person name="Uchima C.A."/>
            <person name="Anderluh G."/>
            <person name="Asadollahi M."/>
            <person name="Askin M."/>
            <person name="Barry K."/>
            <person name="Battaglia E."/>
            <person name="Bayram O."/>
            <person name="Benocci T."/>
            <person name="Braus-Stromeyer S.A."/>
            <person name="Caldana C."/>
            <person name="Canovas D."/>
            <person name="Cerqueira G.C."/>
            <person name="Chen F."/>
            <person name="Chen W."/>
            <person name="Choi C."/>
            <person name="Clum A."/>
            <person name="Dos Santos R.A."/>
            <person name="Damasio A.R."/>
            <person name="Diallinas G."/>
            <person name="Emri T."/>
            <person name="Fekete E."/>
            <person name="Flipphi M."/>
            <person name="Freyberg S."/>
            <person name="Gallo A."/>
            <person name="Gournas C."/>
            <person name="Habgood R."/>
            <person name="Hainaut M."/>
            <person name="Harispe M.L."/>
            <person name="Henrissat B."/>
            <person name="Hilden K.S."/>
            <person name="Hope R."/>
            <person name="Hossain A."/>
            <person name="Karabika E."/>
            <person name="Karaffa L."/>
            <person name="Karanyi Z."/>
            <person name="Krasevec N."/>
            <person name="Kuo A."/>
            <person name="Kusch H."/>
            <person name="LaButti K."/>
            <person name="Lagendijk E.L."/>
            <person name="Lapidus A."/>
            <person name="Levasseur A."/>
            <person name="Lindquist E."/>
            <person name="Lipzen A."/>
            <person name="Logrieco A.F."/>
            <person name="MacCabe A."/>
            <person name="Maekelae M.R."/>
            <person name="Malavazi I."/>
            <person name="Melin P."/>
            <person name="Meyer V."/>
            <person name="Mielnichuk N."/>
            <person name="Miskei M."/>
            <person name="Molnar A.P."/>
            <person name="Mule G."/>
            <person name="Ngan C.Y."/>
            <person name="Orejas M."/>
            <person name="Orosz E."/>
            <person name="Ouedraogo J.P."/>
            <person name="Overkamp K.M."/>
            <person name="Park H.-S."/>
            <person name="Perrone G."/>
            <person name="Piumi F."/>
            <person name="Punt P.J."/>
            <person name="Ram A.F."/>
            <person name="Ramon A."/>
            <person name="Rauscher S."/>
            <person name="Record E."/>
            <person name="Riano-Pachon D.M."/>
            <person name="Robert V."/>
            <person name="Roehrig J."/>
            <person name="Ruller R."/>
            <person name="Salamov A."/>
            <person name="Salih N.S."/>
            <person name="Samson R.A."/>
            <person name="Sandor E."/>
            <person name="Sanguinetti M."/>
            <person name="Schuetze T."/>
            <person name="Sepcic K."/>
            <person name="Shelest E."/>
            <person name="Sherlock G."/>
            <person name="Sophianopoulou V."/>
            <person name="Squina F.M."/>
            <person name="Sun H."/>
            <person name="Susca A."/>
            <person name="Todd R.B."/>
            <person name="Tsang A."/>
            <person name="Unkles S.E."/>
            <person name="van de Wiele N."/>
            <person name="van Rossen-Uffink D."/>
            <person name="Oliveira J.V."/>
            <person name="Vesth T.C."/>
            <person name="Visser J."/>
            <person name="Yu J.-H."/>
            <person name="Zhou M."/>
            <person name="Andersen M.R."/>
            <person name="Archer D.B."/>
            <person name="Baker S.E."/>
            <person name="Benoit I."/>
            <person name="Brakhage A.A."/>
            <person name="Braus G.H."/>
            <person name="Fischer R."/>
            <person name="Frisvad J.C."/>
            <person name="Goldman G.H."/>
            <person name="Houbraken J."/>
            <person name="Oakley B."/>
            <person name="Pocsi I."/>
            <person name="Scazzocchio C."/>
            <person name="Seiboth B."/>
            <person name="vanKuyk P.A."/>
            <person name="Wortman J."/>
            <person name="Dyer P.S."/>
            <person name="Grigoriev I.V."/>
        </authorList>
    </citation>
    <scope>NUCLEOTIDE SEQUENCE [LARGE SCALE GENOMIC DNA]</scope>
    <source>
        <strain evidence="6">DTO 134E9</strain>
    </source>
</reference>
<dbReference type="SUPFAM" id="SSF48366">
    <property type="entry name" value="Ras GEF"/>
    <property type="match status" value="1"/>
</dbReference>
<dbReference type="CDD" id="cd06224">
    <property type="entry name" value="REM"/>
    <property type="match status" value="1"/>
</dbReference>
<dbReference type="GO" id="GO:0005085">
    <property type="term" value="F:guanyl-nucleotide exchange factor activity"/>
    <property type="evidence" value="ECO:0007669"/>
    <property type="project" value="UniProtKB-KW"/>
</dbReference>
<dbReference type="SMART" id="SM00147">
    <property type="entry name" value="RasGEF"/>
    <property type="match status" value="1"/>
</dbReference>
<evidence type="ECO:0000256" key="2">
    <source>
        <dbReference type="PROSITE-ProRule" id="PRU00168"/>
    </source>
</evidence>
<dbReference type="GeneID" id="63751384"/>
<dbReference type="VEuPathDB" id="FungiDB:ASPWEDRAFT_41357"/>
<name>A0A1L9RMG7_ASPWE</name>
<dbReference type="InterPro" id="IPR008937">
    <property type="entry name" value="Ras-like_GEF"/>
</dbReference>
<evidence type="ECO:0008006" key="7">
    <source>
        <dbReference type="Google" id="ProtNLM"/>
    </source>
</evidence>
<feature type="domain" description="Ras-GEF" evidence="3">
    <location>
        <begin position="210"/>
        <end position="380"/>
    </location>
</feature>
<evidence type="ECO:0000259" key="3">
    <source>
        <dbReference type="PROSITE" id="PS50009"/>
    </source>
</evidence>
<gene>
    <name evidence="5" type="ORF">ASPWEDRAFT_41357</name>
</gene>
<dbReference type="OrthoDB" id="546434at2759"/>
<dbReference type="GO" id="GO:0005886">
    <property type="term" value="C:plasma membrane"/>
    <property type="evidence" value="ECO:0007669"/>
    <property type="project" value="TreeGrafter"/>
</dbReference>
<dbReference type="InterPro" id="IPR000651">
    <property type="entry name" value="Ras-like_Gua-exchang_fac_N"/>
</dbReference>
<dbReference type="PANTHER" id="PTHR23113:SF368">
    <property type="entry name" value="CELL DIVISION CONTROL PROTEIN 25"/>
    <property type="match status" value="1"/>
</dbReference>
<evidence type="ECO:0000313" key="5">
    <source>
        <dbReference type="EMBL" id="OJJ36121.1"/>
    </source>
</evidence>
<dbReference type="EMBL" id="KV878212">
    <property type="protein sequence ID" value="OJJ36121.1"/>
    <property type="molecule type" value="Genomic_DNA"/>
</dbReference>
<feature type="domain" description="N-terminal Ras-GEF" evidence="4">
    <location>
        <begin position="41"/>
        <end position="174"/>
    </location>
</feature>
<dbReference type="PROSITE" id="PS50212">
    <property type="entry name" value="RASGEF_NTER"/>
    <property type="match status" value="1"/>
</dbReference>
<evidence type="ECO:0000256" key="1">
    <source>
        <dbReference type="ARBA" id="ARBA00022658"/>
    </source>
</evidence>
<evidence type="ECO:0000313" key="6">
    <source>
        <dbReference type="Proteomes" id="UP000184383"/>
    </source>
</evidence>
<keyword evidence="1 2" id="KW-0344">Guanine-nucleotide releasing factor</keyword>
<keyword evidence="6" id="KW-1185">Reference proteome</keyword>
<dbReference type="PROSITE" id="PS50009">
    <property type="entry name" value="RASGEF_CAT"/>
    <property type="match status" value="1"/>
</dbReference>
<proteinExistence type="predicted"/>
<accession>A0A1L9RMG7</accession>
<dbReference type="InterPro" id="IPR001895">
    <property type="entry name" value="RASGEF_cat_dom"/>
</dbReference>
<dbReference type="RefSeq" id="XP_040689797.1">
    <property type="nucleotide sequence ID" value="XM_040835536.1"/>
</dbReference>
<sequence>MERLPPKSSPRGHARKGSVAPDLPWFLQLDCDDEVVYEDTPIPAIKGGTLPGLVEQLTRHDKLDISFNEIFLLTYKSFASADELFETLLQRFYIATPMELTPAEHTTWVEQKQKTIRFRVVNVMKTWFERFWMESHNEATVDFLKLVHALVKGSPAILETPGCAQLLSVVEQRLQGQESTTRRLVPTVNAHAPSPNVPKNMKRVKFLDIDATEFARQLTIIESGLFRRIRPQDCVNKTWSKKASAESAEPATGVNAMILHSNQLANWVGEMILAQSDLRKRVAMVRHFINVAEKCNSLKNFATMMSIISGLGTTPVYRLHRTWSQVGGRCLGPLEQMRNLMASTRNFIRYREKLRLTNPPCVPFLGTPYTSSISSIYMIY</sequence>
<dbReference type="InterPro" id="IPR036964">
    <property type="entry name" value="RASGEF_cat_dom_sf"/>
</dbReference>
<dbReference type="SMART" id="SM00229">
    <property type="entry name" value="RasGEFN"/>
    <property type="match status" value="1"/>
</dbReference>
<dbReference type="AlphaFoldDB" id="A0A1L9RMG7"/>